<dbReference type="AlphaFoldDB" id="A0A0L6UKX9"/>
<dbReference type="OrthoDB" id="2507496at2759"/>
<evidence type="ECO:0000313" key="3">
    <source>
        <dbReference type="Proteomes" id="UP000037035"/>
    </source>
</evidence>
<organism evidence="2 3">
    <name type="scientific">Puccinia sorghi</name>
    <dbReference type="NCBI Taxonomy" id="27349"/>
    <lineage>
        <taxon>Eukaryota</taxon>
        <taxon>Fungi</taxon>
        <taxon>Dikarya</taxon>
        <taxon>Basidiomycota</taxon>
        <taxon>Pucciniomycotina</taxon>
        <taxon>Pucciniomycetes</taxon>
        <taxon>Pucciniales</taxon>
        <taxon>Pucciniaceae</taxon>
        <taxon>Puccinia</taxon>
    </lineage>
</organism>
<feature type="region of interest" description="Disordered" evidence="1">
    <location>
        <begin position="299"/>
        <end position="368"/>
    </location>
</feature>
<name>A0A0L6UKX9_9BASI</name>
<proteinExistence type="predicted"/>
<evidence type="ECO:0000313" key="2">
    <source>
        <dbReference type="EMBL" id="KNZ49201.1"/>
    </source>
</evidence>
<feature type="compositionally biased region" description="Polar residues" evidence="1">
    <location>
        <begin position="314"/>
        <end position="327"/>
    </location>
</feature>
<accession>A0A0L6UKX9</accession>
<dbReference type="Proteomes" id="UP000037035">
    <property type="component" value="Unassembled WGS sequence"/>
</dbReference>
<evidence type="ECO:0000256" key="1">
    <source>
        <dbReference type="SAM" id="MobiDB-lite"/>
    </source>
</evidence>
<reference evidence="2 3" key="1">
    <citation type="submission" date="2015-08" db="EMBL/GenBank/DDBJ databases">
        <title>Next Generation Sequencing and Analysis of the Genome of Puccinia sorghi L Schw, the Causal Agent of Maize Common Rust.</title>
        <authorList>
            <person name="Rochi L."/>
            <person name="Burguener G."/>
            <person name="Darino M."/>
            <person name="Turjanski A."/>
            <person name="Kreff E."/>
            <person name="Dieguez M.J."/>
            <person name="Sacco F."/>
        </authorList>
    </citation>
    <scope>NUCLEOTIDE SEQUENCE [LARGE SCALE GENOMIC DNA]</scope>
    <source>
        <strain evidence="2 3">RO10H11247</strain>
    </source>
</reference>
<dbReference type="EMBL" id="LAVV01010338">
    <property type="protein sequence ID" value="KNZ49201.1"/>
    <property type="molecule type" value="Genomic_DNA"/>
</dbReference>
<protein>
    <submittedName>
        <fullName evidence="2">Uncharacterized protein</fullName>
    </submittedName>
</protein>
<sequence length="368" mass="40411">LAQAKEGKNSPGPNQPKQPINLEYFVFIRAANNLISIPSSSNNKATGGPKDWEKVHQLKETVWETEILDWTWRQFQRAIFLFLEKDQTHLGVHLAKLEAGRLLKWKCIIFGHRVYGNKGNHIVSQDSDLNPFLEAVKESPTSKVTIKITMTDPSKSAKSRVQAKAQEDSLALSYGPDEERLILERSHARLAANFVQPNADTDSAGAIKIVANITARIIEVYGGGTKSMRNLWIWARAILHKADGVDLLTPPQSSHFVSEDYPILTLEEHASLLAQHARMTPSTSTKNIGFTASRTTSLGRVLPPRLIPPPAGSNPASPLPANQQDSPTILPLLAGSPPELPSPPNQQINPSEVAANHPPPSRLVVMYS</sequence>
<comment type="caution">
    <text evidence="2">The sequence shown here is derived from an EMBL/GenBank/DDBJ whole genome shotgun (WGS) entry which is preliminary data.</text>
</comment>
<feature type="non-terminal residue" evidence="2">
    <location>
        <position position="1"/>
    </location>
</feature>
<gene>
    <name evidence="2" type="ORF">VP01_5156g1</name>
</gene>
<dbReference type="VEuPathDB" id="FungiDB:VP01_5156g1"/>
<keyword evidence="3" id="KW-1185">Reference proteome</keyword>